<dbReference type="Proteomes" id="UP000000254">
    <property type="component" value="Chromosome"/>
</dbReference>
<dbReference type="OrthoDB" id="17680at2157"/>
<dbReference type="RefSeq" id="WP_011839445.1">
    <property type="nucleotide sequence ID" value="NC_009033.1"/>
</dbReference>
<evidence type="ECO:0000313" key="1">
    <source>
        <dbReference type="EMBL" id="ABN70254.1"/>
    </source>
</evidence>
<dbReference type="STRING" id="399550.Smar_1159"/>
<protein>
    <submittedName>
        <fullName evidence="1">Uncharacterized protein</fullName>
    </submittedName>
</protein>
<dbReference type="HOGENOM" id="CLU_195005_0_0_2"/>
<dbReference type="AlphaFoldDB" id="A3DNP4"/>
<proteinExistence type="predicted"/>
<sequence length="81" mass="8842">MSGKKVLFEGVIVGFESPPGYSDPALFIQGSVNNETTSFYLLVPREKHDEYMRLGVGQIISGRGVIVSSEPLVIKLIGDEE</sequence>
<dbReference type="KEGG" id="smr:Smar_1159"/>
<dbReference type="EMBL" id="CP000575">
    <property type="protein sequence ID" value="ABN70254.1"/>
    <property type="molecule type" value="Genomic_DNA"/>
</dbReference>
<dbReference type="GeneID" id="4907684"/>
<reference evidence="1 2" key="2">
    <citation type="journal article" date="2009" name="Stand. Genomic Sci.">
        <title>Complete genome sequence of Staphylothermus marinus Stetter and Fiala 1986 type strain F1.</title>
        <authorList>
            <person name="Anderson I.J."/>
            <person name="Sun H."/>
            <person name="Lapidus A."/>
            <person name="Copeland A."/>
            <person name="Glavina Del Rio T."/>
            <person name="Tice H."/>
            <person name="Dalin E."/>
            <person name="Lucas S."/>
            <person name="Barry K."/>
            <person name="Land M."/>
            <person name="Richardson P."/>
            <person name="Huber H."/>
            <person name="Kyrpides N.C."/>
        </authorList>
    </citation>
    <scope>NUCLEOTIDE SEQUENCE [LARGE SCALE GENOMIC DNA]</scope>
    <source>
        <strain evidence="2">ATCC 43588 / DSM 3639 / JCM 9404 / F1</strain>
    </source>
</reference>
<evidence type="ECO:0000313" key="2">
    <source>
        <dbReference type="Proteomes" id="UP000000254"/>
    </source>
</evidence>
<reference evidence="2" key="1">
    <citation type="journal article" date="2009" name="BMC Genomics">
        <title>The complete genome sequence of Staphylothermus marinus reveals differences in sulfur metabolism among heterotrophic Crenarchaeota.</title>
        <authorList>
            <person name="Anderson I.J."/>
            <person name="Dharmarajan L."/>
            <person name="Rodriguez J."/>
            <person name="Hooper S."/>
            <person name="Porat I."/>
            <person name="Ulrich L.E."/>
            <person name="Elkins J.G."/>
            <person name="Mavromatis K."/>
            <person name="Sun H."/>
            <person name="Land M."/>
            <person name="Lapidus A."/>
            <person name="Lucas S."/>
            <person name="Barry K."/>
            <person name="Huber H."/>
            <person name="Zhulin I.B."/>
            <person name="Whitman W.B."/>
            <person name="Mukhopadhyay B."/>
            <person name="Woese C."/>
            <person name="Bristow J."/>
            <person name="Kyrpides N."/>
        </authorList>
    </citation>
    <scope>NUCLEOTIDE SEQUENCE [LARGE SCALE GENOMIC DNA]</scope>
    <source>
        <strain evidence="2">ATCC 43588 / DSM 3639 / JCM 9404 / F1</strain>
    </source>
</reference>
<name>A3DNP4_STAMF</name>
<accession>A3DNP4</accession>
<dbReference type="eggNOG" id="arCOG08866">
    <property type="taxonomic scope" value="Archaea"/>
</dbReference>
<gene>
    <name evidence="1" type="ordered locus">Smar_1159</name>
</gene>
<keyword evidence="2" id="KW-1185">Reference proteome</keyword>
<organism evidence="1 2">
    <name type="scientific">Staphylothermus marinus (strain ATCC 43588 / DSM 3639 / JCM 9404 / F1)</name>
    <dbReference type="NCBI Taxonomy" id="399550"/>
    <lineage>
        <taxon>Archaea</taxon>
        <taxon>Thermoproteota</taxon>
        <taxon>Thermoprotei</taxon>
        <taxon>Desulfurococcales</taxon>
        <taxon>Desulfurococcaceae</taxon>
        <taxon>Staphylothermus</taxon>
    </lineage>
</organism>